<proteinExistence type="predicted"/>
<sequence>MHIGILVGFLNGLISWQVNLTAIHRGVYSSRRMAFMIGMGAVCADFIFMAMAFAGVNHLLQLPNWRFLCRVVGGITLLFLSIALFFQSRKVDSFNRFDKKNLGNSFLIGFFIVLGKPVLIAFWAGGASLLLGYFPELHIFLIRLFFYAGFVVGSAVWFFILARLIVKRIRGFDEKIISTGLRIICAALLIVGILMLMGYLQPA</sequence>
<dbReference type="PANTHER" id="PTHR38825">
    <property type="entry name" value="LYSINE EXPORTER PROTEIN (LYSE/YGGA)"/>
    <property type="match status" value="1"/>
</dbReference>
<dbReference type="InterPro" id="IPR001123">
    <property type="entry name" value="LeuE-type"/>
</dbReference>
<evidence type="ECO:0000313" key="8">
    <source>
        <dbReference type="Proteomes" id="UP000178187"/>
    </source>
</evidence>
<organism evidence="7 8">
    <name type="scientific">Candidatus Danuiimicrobium aquiferis</name>
    <dbReference type="NCBI Taxonomy" id="1801832"/>
    <lineage>
        <taxon>Bacteria</taxon>
        <taxon>Pseudomonadati</taxon>
        <taxon>Candidatus Omnitrophota</taxon>
        <taxon>Candidatus Danuiimicrobium</taxon>
    </lineage>
</organism>
<dbReference type="EMBL" id="MHFR01000028">
    <property type="protein sequence ID" value="OGW98805.1"/>
    <property type="molecule type" value="Genomic_DNA"/>
</dbReference>
<dbReference type="GO" id="GO:0006865">
    <property type="term" value="P:amino acid transport"/>
    <property type="evidence" value="ECO:0007669"/>
    <property type="project" value="InterPro"/>
</dbReference>
<gene>
    <name evidence="7" type="ORF">A3G33_01205</name>
</gene>
<dbReference type="AlphaFoldDB" id="A0A1G1L0Z1"/>
<keyword evidence="4 6" id="KW-1133">Transmembrane helix</keyword>
<feature type="transmembrane region" description="Helical" evidence="6">
    <location>
        <begin position="33"/>
        <end position="53"/>
    </location>
</feature>
<keyword evidence="2" id="KW-1003">Cell membrane</keyword>
<feature type="transmembrane region" description="Helical" evidence="6">
    <location>
        <begin position="181"/>
        <end position="200"/>
    </location>
</feature>
<keyword evidence="5 6" id="KW-0472">Membrane</keyword>
<name>A0A1G1L0Z1_9BACT</name>
<dbReference type="Pfam" id="PF01810">
    <property type="entry name" value="LysE"/>
    <property type="match status" value="1"/>
</dbReference>
<evidence type="ECO:0000256" key="5">
    <source>
        <dbReference type="ARBA" id="ARBA00023136"/>
    </source>
</evidence>
<comment type="subcellular location">
    <subcellularLocation>
        <location evidence="1">Cell membrane</location>
        <topology evidence="1">Multi-pass membrane protein</topology>
    </subcellularLocation>
</comment>
<feature type="transmembrane region" description="Helical" evidence="6">
    <location>
        <begin position="65"/>
        <end position="86"/>
    </location>
</feature>
<feature type="transmembrane region" description="Helical" evidence="6">
    <location>
        <begin position="140"/>
        <end position="160"/>
    </location>
</feature>
<evidence type="ECO:0008006" key="9">
    <source>
        <dbReference type="Google" id="ProtNLM"/>
    </source>
</evidence>
<protein>
    <recommendedName>
        <fullName evidence="9">Lysine transporter LysE</fullName>
    </recommendedName>
</protein>
<dbReference type="PANTHER" id="PTHR38825:SF2">
    <property type="entry name" value="LYSINE TRANSPORTER LYSE"/>
    <property type="match status" value="1"/>
</dbReference>
<evidence type="ECO:0000256" key="2">
    <source>
        <dbReference type="ARBA" id="ARBA00022475"/>
    </source>
</evidence>
<evidence type="ECO:0000256" key="1">
    <source>
        <dbReference type="ARBA" id="ARBA00004651"/>
    </source>
</evidence>
<dbReference type="Proteomes" id="UP000178187">
    <property type="component" value="Unassembled WGS sequence"/>
</dbReference>
<feature type="transmembrane region" description="Helical" evidence="6">
    <location>
        <begin position="106"/>
        <end position="134"/>
    </location>
</feature>
<reference evidence="7 8" key="1">
    <citation type="journal article" date="2016" name="Nat. Commun.">
        <title>Thousands of microbial genomes shed light on interconnected biogeochemical processes in an aquifer system.</title>
        <authorList>
            <person name="Anantharaman K."/>
            <person name="Brown C.T."/>
            <person name="Hug L.A."/>
            <person name="Sharon I."/>
            <person name="Castelle C.J."/>
            <person name="Probst A.J."/>
            <person name="Thomas B.C."/>
            <person name="Singh A."/>
            <person name="Wilkins M.J."/>
            <person name="Karaoz U."/>
            <person name="Brodie E.L."/>
            <person name="Williams K.H."/>
            <person name="Hubbard S.S."/>
            <person name="Banfield J.F."/>
        </authorList>
    </citation>
    <scope>NUCLEOTIDE SEQUENCE [LARGE SCALE GENOMIC DNA]</scope>
</reference>
<dbReference type="GO" id="GO:0005886">
    <property type="term" value="C:plasma membrane"/>
    <property type="evidence" value="ECO:0007669"/>
    <property type="project" value="UniProtKB-SubCell"/>
</dbReference>
<comment type="caution">
    <text evidence="7">The sequence shown here is derived from an EMBL/GenBank/DDBJ whole genome shotgun (WGS) entry which is preliminary data.</text>
</comment>
<accession>A0A1G1L0Z1</accession>
<evidence type="ECO:0000256" key="4">
    <source>
        <dbReference type="ARBA" id="ARBA00022989"/>
    </source>
</evidence>
<keyword evidence="3 6" id="KW-0812">Transmembrane</keyword>
<evidence type="ECO:0000313" key="7">
    <source>
        <dbReference type="EMBL" id="OGW98805.1"/>
    </source>
</evidence>
<evidence type="ECO:0000256" key="3">
    <source>
        <dbReference type="ARBA" id="ARBA00022692"/>
    </source>
</evidence>
<evidence type="ECO:0000256" key="6">
    <source>
        <dbReference type="SAM" id="Phobius"/>
    </source>
</evidence>